<sequence length="317" mass="35936">MEKLIAVIGPTAVGKTKVSIELAKMLNTEIISGDSMLVYKEMNIGTAKPSSDERSNITHHLIDILEPQADFSVVDFTALASQHITNINQKGVIPILAGGTGLYVKALLEGYQFNPTPSDEKLRIQLDDLAKKHGNQYLHDRLAAVSPDTAARLHPNDLRRIIRALEIYYLSGETVSQNKLMEQHRLLYDAVVIGLTMERKLLYERINQRVDLMMSQGLVNEVEKLLNSGIPANCQAMQGIGYKEIVKYLQKEIDLATAIGSIKQATRNFAKRQLTWYRKMPYIIWFDVKIFDTTNEMMETIYKEIAGKRNLRIESLR</sequence>
<feature type="binding site" evidence="10">
    <location>
        <begin position="11"/>
        <end position="16"/>
    </location>
    <ligand>
        <name>substrate</name>
    </ligand>
</feature>
<comment type="subunit">
    <text evidence="10">Monomer.</text>
</comment>
<dbReference type="Gene3D" id="1.10.20.140">
    <property type="match status" value="1"/>
</dbReference>
<protein>
    <recommendedName>
        <fullName evidence="10">tRNA dimethylallyltransferase</fullName>
        <ecNumber evidence="10">2.5.1.75</ecNumber>
    </recommendedName>
    <alternativeName>
        <fullName evidence="10">Dimethylallyl diphosphate:tRNA dimethylallyltransferase</fullName>
        <shortName evidence="10">DMAPP:tRNA dimethylallyltransferase</shortName>
        <shortName evidence="10">DMATase</shortName>
    </alternativeName>
    <alternativeName>
        <fullName evidence="10">Isopentenyl-diphosphate:tRNA isopentenyltransferase</fullName>
        <shortName evidence="10">IPP transferase</shortName>
        <shortName evidence="10">IPPT</shortName>
        <shortName evidence="10">IPTase</shortName>
    </alternativeName>
</protein>
<evidence type="ECO:0000256" key="2">
    <source>
        <dbReference type="ARBA" id="ARBA00003213"/>
    </source>
</evidence>
<dbReference type="InterPro" id="IPR018022">
    <property type="entry name" value="IPT"/>
</dbReference>
<feature type="site" description="Interaction with substrate tRNA" evidence="10">
    <location>
        <position position="100"/>
    </location>
</feature>
<evidence type="ECO:0000256" key="4">
    <source>
        <dbReference type="ARBA" id="ARBA00022679"/>
    </source>
</evidence>
<evidence type="ECO:0000256" key="13">
    <source>
        <dbReference type="RuleBase" id="RU003785"/>
    </source>
</evidence>
<keyword evidence="8 10" id="KW-0460">Magnesium</keyword>
<dbReference type="PANTHER" id="PTHR11088:SF60">
    <property type="entry name" value="TRNA DIMETHYLALLYLTRANSFERASE"/>
    <property type="match status" value="1"/>
</dbReference>
<evidence type="ECO:0000313" key="15">
    <source>
        <dbReference type="Proteomes" id="UP001165492"/>
    </source>
</evidence>
<reference evidence="14" key="1">
    <citation type="submission" date="2021-11" db="EMBL/GenBank/DDBJ databases">
        <title>Description of a new species Pelosinus isolated from the bottom sediments of Lake Baikal.</title>
        <authorList>
            <person name="Zakharyuk A."/>
        </authorList>
    </citation>
    <scope>NUCLEOTIDE SEQUENCE</scope>
    <source>
        <strain evidence="14">Bkl1</strain>
    </source>
</reference>
<evidence type="ECO:0000256" key="12">
    <source>
        <dbReference type="RuleBase" id="RU003784"/>
    </source>
</evidence>
<dbReference type="EMBL" id="JAJHJB010000003">
    <property type="protein sequence ID" value="MCC5464504.1"/>
    <property type="molecule type" value="Genomic_DNA"/>
</dbReference>
<evidence type="ECO:0000256" key="10">
    <source>
        <dbReference type="HAMAP-Rule" id="MF_00185"/>
    </source>
</evidence>
<evidence type="ECO:0000256" key="5">
    <source>
        <dbReference type="ARBA" id="ARBA00022694"/>
    </source>
</evidence>
<feature type="binding site" evidence="10">
    <location>
        <begin position="9"/>
        <end position="16"/>
    </location>
    <ligand>
        <name>ATP</name>
        <dbReference type="ChEBI" id="CHEBI:30616"/>
    </ligand>
</feature>
<dbReference type="Gene3D" id="3.40.50.300">
    <property type="entry name" value="P-loop containing nucleotide triphosphate hydrolases"/>
    <property type="match status" value="1"/>
</dbReference>
<evidence type="ECO:0000256" key="9">
    <source>
        <dbReference type="ARBA" id="ARBA00049563"/>
    </source>
</evidence>
<comment type="caution">
    <text evidence="10">Lacks conserved residue(s) required for the propagation of feature annotation.</text>
</comment>
<evidence type="ECO:0000256" key="1">
    <source>
        <dbReference type="ARBA" id="ARBA00001946"/>
    </source>
</evidence>
<evidence type="ECO:0000256" key="3">
    <source>
        <dbReference type="ARBA" id="ARBA00005842"/>
    </source>
</evidence>
<evidence type="ECO:0000256" key="8">
    <source>
        <dbReference type="ARBA" id="ARBA00022842"/>
    </source>
</evidence>
<comment type="caution">
    <text evidence="14">The sequence shown here is derived from an EMBL/GenBank/DDBJ whole genome shotgun (WGS) entry which is preliminary data.</text>
</comment>
<dbReference type="InterPro" id="IPR027417">
    <property type="entry name" value="P-loop_NTPase"/>
</dbReference>
<dbReference type="Pfam" id="PF01715">
    <property type="entry name" value="IPPT"/>
    <property type="match status" value="1"/>
</dbReference>
<evidence type="ECO:0000256" key="6">
    <source>
        <dbReference type="ARBA" id="ARBA00022741"/>
    </source>
</evidence>
<dbReference type="SUPFAM" id="SSF52540">
    <property type="entry name" value="P-loop containing nucleoside triphosphate hydrolases"/>
    <property type="match status" value="2"/>
</dbReference>
<dbReference type="Proteomes" id="UP001165492">
    <property type="component" value="Unassembled WGS sequence"/>
</dbReference>
<dbReference type="EC" id="2.5.1.75" evidence="10"/>
<evidence type="ECO:0000313" key="14">
    <source>
        <dbReference type="EMBL" id="MCC5464504.1"/>
    </source>
</evidence>
<keyword evidence="6 10" id="KW-0547">Nucleotide-binding</keyword>
<comment type="cofactor">
    <cofactor evidence="1 10">
        <name>Mg(2+)</name>
        <dbReference type="ChEBI" id="CHEBI:18420"/>
    </cofactor>
</comment>
<dbReference type="HAMAP" id="MF_00185">
    <property type="entry name" value="IPP_trans"/>
    <property type="match status" value="1"/>
</dbReference>
<evidence type="ECO:0000256" key="7">
    <source>
        <dbReference type="ARBA" id="ARBA00022840"/>
    </source>
</evidence>
<evidence type="ECO:0000256" key="11">
    <source>
        <dbReference type="RuleBase" id="RU003783"/>
    </source>
</evidence>
<dbReference type="NCBIfam" id="TIGR00174">
    <property type="entry name" value="miaA"/>
    <property type="match status" value="1"/>
</dbReference>
<feature type="region of interest" description="Interaction with substrate tRNA" evidence="10">
    <location>
        <begin position="34"/>
        <end position="37"/>
    </location>
</feature>
<keyword evidence="15" id="KW-1185">Reference proteome</keyword>
<comment type="similarity">
    <text evidence="3 10 13">Belongs to the IPP transferase family.</text>
</comment>
<dbReference type="InterPro" id="IPR039657">
    <property type="entry name" value="Dimethylallyltransferase"/>
</dbReference>
<name>A0ABS8HPK7_9FIRM</name>
<dbReference type="RefSeq" id="WP_229533947.1">
    <property type="nucleotide sequence ID" value="NZ_JAJHJB010000003.1"/>
</dbReference>
<accession>A0ABS8HPK7</accession>
<keyword evidence="5 10" id="KW-0819">tRNA processing</keyword>
<comment type="catalytic activity">
    <reaction evidence="9 10 11">
        <text>adenosine(37) in tRNA + dimethylallyl diphosphate = N(6)-dimethylallyladenosine(37) in tRNA + diphosphate</text>
        <dbReference type="Rhea" id="RHEA:26482"/>
        <dbReference type="Rhea" id="RHEA-COMP:10162"/>
        <dbReference type="Rhea" id="RHEA-COMP:10375"/>
        <dbReference type="ChEBI" id="CHEBI:33019"/>
        <dbReference type="ChEBI" id="CHEBI:57623"/>
        <dbReference type="ChEBI" id="CHEBI:74411"/>
        <dbReference type="ChEBI" id="CHEBI:74415"/>
        <dbReference type="EC" id="2.5.1.75"/>
    </reaction>
</comment>
<gene>
    <name evidence="10 14" type="primary">miaA</name>
    <name evidence="14" type="ORF">LMF89_03885</name>
</gene>
<dbReference type="GO" id="GO:0052381">
    <property type="term" value="F:tRNA dimethylallyltransferase activity"/>
    <property type="evidence" value="ECO:0007669"/>
    <property type="project" value="UniProtKB-EC"/>
</dbReference>
<keyword evidence="4 10" id="KW-0808">Transferase</keyword>
<feature type="site" description="Interaction with substrate tRNA" evidence="10">
    <location>
        <position position="123"/>
    </location>
</feature>
<organism evidence="14 15">
    <name type="scientific">Pelosinus baikalensis</name>
    <dbReference type="NCBI Taxonomy" id="2892015"/>
    <lineage>
        <taxon>Bacteria</taxon>
        <taxon>Bacillati</taxon>
        <taxon>Bacillota</taxon>
        <taxon>Negativicutes</taxon>
        <taxon>Selenomonadales</taxon>
        <taxon>Sporomusaceae</taxon>
        <taxon>Pelosinus</taxon>
    </lineage>
</organism>
<keyword evidence="7 10" id="KW-0067">ATP-binding</keyword>
<comment type="function">
    <text evidence="2 10 12">Catalyzes the transfer of a dimethylallyl group onto the adenine at position 37 in tRNAs that read codons beginning with uridine, leading to the formation of N6-(dimethylallyl)adenosine (i(6)A).</text>
</comment>
<proteinExistence type="inferred from homology"/>
<dbReference type="PANTHER" id="PTHR11088">
    <property type="entry name" value="TRNA DIMETHYLALLYLTRANSFERASE"/>
    <property type="match status" value="1"/>
</dbReference>